<reference evidence="6" key="1">
    <citation type="submission" date="2016-01" db="EMBL/GenBank/DDBJ databases">
        <title>Complete genome sequence of Microbulbifer sp. CCB-MM1, a halophile isolated from Matang Mangrove Forest, Perak.</title>
        <authorList>
            <person name="Moh T.H."/>
            <person name="Dinesh B."/>
            <person name="Lau N.-S."/>
            <person name="Go F."/>
            <person name="Alexander Chong S.-C."/>
        </authorList>
    </citation>
    <scope>NUCLEOTIDE SEQUENCE [LARGE SCALE GENOMIC DNA]</scope>
    <source>
        <strain evidence="6">CCB-MM1</strain>
    </source>
</reference>
<dbReference type="PROSITE" id="PS01125">
    <property type="entry name" value="ROK"/>
    <property type="match status" value="1"/>
</dbReference>
<gene>
    <name evidence="5" type="primary">glk_2</name>
    <name evidence="3" type="synonym">glk</name>
    <name evidence="5" type="ORF">AUP74_01722</name>
</gene>
<dbReference type="EC" id="2.7.1.2" evidence="3"/>
<dbReference type="AlphaFoldDB" id="A0A1C9W7P6"/>
<dbReference type="PATRIC" id="fig|1769779.3.peg.1722"/>
<keyword evidence="3" id="KW-0067">ATP-binding</keyword>
<evidence type="ECO:0000256" key="4">
    <source>
        <dbReference type="RuleBase" id="RU004046"/>
    </source>
</evidence>
<dbReference type="Gene3D" id="3.40.367.20">
    <property type="match status" value="1"/>
</dbReference>
<dbReference type="NCBIfam" id="TIGR00749">
    <property type="entry name" value="glk"/>
    <property type="match status" value="1"/>
</dbReference>
<dbReference type="KEGG" id="micc:AUP74_01722"/>
<dbReference type="NCBIfam" id="NF009073">
    <property type="entry name" value="PRK12408.1"/>
    <property type="match status" value="1"/>
</dbReference>
<sequence length="338" mass="35477">MLQQVTTDLSSGLWRLVADIGGTNARFGLASVANGGQSQVEEIRSLSCVHFPSIEDVIDAYLASLPGTRKAAIQEACIAIAGPTENEMVNVTNLSWTFSKAAMGKRFGFRRFAVINDFAALALSCAQLDSEYLERIDTTGEFGDSAAEAPRVVIGPGTGLGVCGLRKSTSGWEALPGEGGHAALAPVTEEEFSLLQFLRKGQHHVSAEDLLSGRGLENIYRGLGAVRGVRCKTEGAAGISAAALAEDCMLARDSVLTFCNLLGGFCGDVALVLGARGAVYLGGGILPRIKPLLLASNFEQRLRAKGPMSGYLEKLPVFLVSHPFPALSGAAAYLSLDG</sequence>
<dbReference type="CDD" id="cd24008">
    <property type="entry name" value="ASKHA_NBD_GLK"/>
    <property type="match status" value="1"/>
</dbReference>
<dbReference type="GO" id="GO:0005829">
    <property type="term" value="C:cytosol"/>
    <property type="evidence" value="ECO:0007669"/>
    <property type="project" value="TreeGrafter"/>
</dbReference>
<dbReference type="GO" id="GO:0005536">
    <property type="term" value="F:D-glucose binding"/>
    <property type="evidence" value="ECO:0007669"/>
    <property type="project" value="InterPro"/>
</dbReference>
<keyword evidence="3" id="KW-0963">Cytoplasm</keyword>
<dbReference type="EMBL" id="CP014143">
    <property type="protein sequence ID" value="AOS97153.1"/>
    <property type="molecule type" value="Genomic_DNA"/>
</dbReference>
<dbReference type="InterPro" id="IPR043129">
    <property type="entry name" value="ATPase_NBD"/>
</dbReference>
<dbReference type="Proteomes" id="UP000095672">
    <property type="component" value="Chromosome"/>
</dbReference>
<comment type="catalytic activity">
    <reaction evidence="3">
        <text>D-glucose + ATP = D-glucose 6-phosphate + ADP + H(+)</text>
        <dbReference type="Rhea" id="RHEA:17825"/>
        <dbReference type="ChEBI" id="CHEBI:4167"/>
        <dbReference type="ChEBI" id="CHEBI:15378"/>
        <dbReference type="ChEBI" id="CHEBI:30616"/>
        <dbReference type="ChEBI" id="CHEBI:61548"/>
        <dbReference type="ChEBI" id="CHEBI:456216"/>
        <dbReference type="EC" id="2.7.1.2"/>
    </reaction>
</comment>
<keyword evidence="3" id="KW-0324">Glycolysis</keyword>
<dbReference type="InterPro" id="IPR003836">
    <property type="entry name" value="Glucokinase"/>
</dbReference>
<name>A0A1C9W7P6_9GAMM</name>
<evidence type="ECO:0000313" key="6">
    <source>
        <dbReference type="Proteomes" id="UP000095672"/>
    </source>
</evidence>
<dbReference type="InterPro" id="IPR049874">
    <property type="entry name" value="ROK_cs"/>
</dbReference>
<accession>A0A1C9W7P6</accession>
<keyword evidence="3" id="KW-0547">Nucleotide-binding</keyword>
<comment type="subcellular location">
    <subcellularLocation>
        <location evidence="3">Cytoplasm</location>
    </subcellularLocation>
</comment>
<evidence type="ECO:0000256" key="3">
    <source>
        <dbReference type="HAMAP-Rule" id="MF_00524"/>
    </source>
</evidence>
<comment type="similarity">
    <text evidence="3 4">Belongs to the bacterial glucokinase family.</text>
</comment>
<dbReference type="GO" id="GO:0006096">
    <property type="term" value="P:glycolytic process"/>
    <property type="evidence" value="ECO:0007669"/>
    <property type="project" value="UniProtKB-UniRule"/>
</dbReference>
<keyword evidence="2 3" id="KW-0418">Kinase</keyword>
<dbReference type="SUPFAM" id="SSF53067">
    <property type="entry name" value="Actin-like ATPase domain"/>
    <property type="match status" value="1"/>
</dbReference>
<dbReference type="Gene3D" id="3.30.420.40">
    <property type="match status" value="1"/>
</dbReference>
<feature type="binding site" evidence="3">
    <location>
        <begin position="18"/>
        <end position="23"/>
    </location>
    <ligand>
        <name>ATP</name>
        <dbReference type="ChEBI" id="CHEBI:30616"/>
    </ligand>
</feature>
<dbReference type="GO" id="GO:0005524">
    <property type="term" value="F:ATP binding"/>
    <property type="evidence" value="ECO:0007669"/>
    <property type="project" value="UniProtKB-UniRule"/>
</dbReference>
<evidence type="ECO:0000313" key="5">
    <source>
        <dbReference type="EMBL" id="AOS97153.1"/>
    </source>
</evidence>
<dbReference type="HAMAP" id="MF_00524">
    <property type="entry name" value="Glucokinase"/>
    <property type="match status" value="1"/>
</dbReference>
<evidence type="ECO:0000256" key="1">
    <source>
        <dbReference type="ARBA" id="ARBA00022679"/>
    </source>
</evidence>
<keyword evidence="6" id="KW-1185">Reference proteome</keyword>
<proteinExistence type="inferred from homology"/>
<dbReference type="OrthoDB" id="9800595at2"/>
<organism evidence="5 6">
    <name type="scientific">Microbulbifer aggregans</name>
    <dbReference type="NCBI Taxonomy" id="1769779"/>
    <lineage>
        <taxon>Bacteria</taxon>
        <taxon>Pseudomonadati</taxon>
        <taxon>Pseudomonadota</taxon>
        <taxon>Gammaproteobacteria</taxon>
        <taxon>Cellvibrionales</taxon>
        <taxon>Microbulbiferaceae</taxon>
        <taxon>Microbulbifer</taxon>
    </lineage>
</organism>
<dbReference type="Pfam" id="PF02685">
    <property type="entry name" value="Glucokinase"/>
    <property type="match status" value="1"/>
</dbReference>
<evidence type="ECO:0000256" key="2">
    <source>
        <dbReference type="ARBA" id="ARBA00022777"/>
    </source>
</evidence>
<dbReference type="GO" id="GO:0004340">
    <property type="term" value="F:glucokinase activity"/>
    <property type="evidence" value="ECO:0007669"/>
    <property type="project" value="UniProtKB-UniRule"/>
</dbReference>
<dbReference type="RefSeq" id="WP_069947204.1">
    <property type="nucleotide sequence ID" value="NZ_CP014143.1"/>
</dbReference>
<protein>
    <recommendedName>
        <fullName evidence="3">Glucokinase</fullName>
        <ecNumber evidence="3">2.7.1.2</ecNumber>
    </recommendedName>
    <alternativeName>
        <fullName evidence="3">Glucose kinase</fullName>
    </alternativeName>
</protein>
<dbReference type="PANTHER" id="PTHR47690:SF1">
    <property type="entry name" value="GLUCOKINASE"/>
    <property type="match status" value="1"/>
</dbReference>
<dbReference type="STRING" id="1769779.AUP74_01722"/>
<keyword evidence="1 3" id="KW-0808">Transferase</keyword>
<dbReference type="PANTHER" id="PTHR47690">
    <property type="entry name" value="GLUCOKINASE"/>
    <property type="match status" value="1"/>
</dbReference>
<dbReference type="InterPro" id="IPR050201">
    <property type="entry name" value="Bacterial_glucokinase"/>
</dbReference>